<dbReference type="PRINTS" id="PR00039">
    <property type="entry name" value="HTHLYSR"/>
</dbReference>
<evidence type="ECO:0000313" key="7">
    <source>
        <dbReference type="Proteomes" id="UP000297477"/>
    </source>
</evidence>
<evidence type="ECO:0000256" key="3">
    <source>
        <dbReference type="ARBA" id="ARBA00023125"/>
    </source>
</evidence>
<evidence type="ECO:0000313" key="6">
    <source>
        <dbReference type="EMBL" id="TFI00924.1"/>
    </source>
</evidence>
<name>A0ABY2K1P8_9MICC</name>
<evidence type="ECO:0000259" key="5">
    <source>
        <dbReference type="PROSITE" id="PS50931"/>
    </source>
</evidence>
<dbReference type="CDD" id="cd05466">
    <property type="entry name" value="PBP2_LTTR_substrate"/>
    <property type="match status" value="1"/>
</dbReference>
<dbReference type="EMBL" id="SPKT01000003">
    <property type="protein sequence ID" value="TFI00924.1"/>
    <property type="molecule type" value="Genomic_DNA"/>
</dbReference>
<proteinExistence type="inferred from homology"/>
<comment type="caution">
    <text evidence="6">The sequence shown here is derived from an EMBL/GenBank/DDBJ whole genome shotgun (WGS) entry which is preliminary data.</text>
</comment>
<dbReference type="PANTHER" id="PTHR30419">
    <property type="entry name" value="HTH-TYPE TRANSCRIPTIONAL REGULATOR YBHD"/>
    <property type="match status" value="1"/>
</dbReference>
<dbReference type="InterPro" id="IPR050950">
    <property type="entry name" value="HTH-type_LysR_regulators"/>
</dbReference>
<dbReference type="Gene3D" id="1.10.10.10">
    <property type="entry name" value="Winged helix-like DNA-binding domain superfamily/Winged helix DNA-binding domain"/>
    <property type="match status" value="1"/>
</dbReference>
<evidence type="ECO:0000256" key="1">
    <source>
        <dbReference type="ARBA" id="ARBA00009437"/>
    </source>
</evidence>
<dbReference type="Proteomes" id="UP000297477">
    <property type="component" value="Unassembled WGS sequence"/>
</dbReference>
<keyword evidence="3" id="KW-0238">DNA-binding</keyword>
<keyword evidence="7" id="KW-1185">Reference proteome</keyword>
<dbReference type="InterPro" id="IPR036390">
    <property type="entry name" value="WH_DNA-bd_sf"/>
</dbReference>
<organism evidence="6 7">
    <name type="scientific">Micrococcus lylae</name>
    <dbReference type="NCBI Taxonomy" id="1273"/>
    <lineage>
        <taxon>Bacteria</taxon>
        <taxon>Bacillati</taxon>
        <taxon>Actinomycetota</taxon>
        <taxon>Actinomycetes</taxon>
        <taxon>Micrococcales</taxon>
        <taxon>Micrococcaceae</taxon>
        <taxon>Micrococcus</taxon>
    </lineage>
</organism>
<feature type="domain" description="HTH lysR-type" evidence="5">
    <location>
        <begin position="1"/>
        <end position="58"/>
    </location>
</feature>
<evidence type="ECO:0000256" key="4">
    <source>
        <dbReference type="ARBA" id="ARBA00023163"/>
    </source>
</evidence>
<dbReference type="Pfam" id="PF00126">
    <property type="entry name" value="HTH_1"/>
    <property type="match status" value="1"/>
</dbReference>
<keyword evidence="2" id="KW-0805">Transcription regulation</keyword>
<dbReference type="InterPro" id="IPR036388">
    <property type="entry name" value="WH-like_DNA-bd_sf"/>
</dbReference>
<dbReference type="InterPro" id="IPR005119">
    <property type="entry name" value="LysR_subst-bd"/>
</dbReference>
<evidence type="ECO:0000256" key="2">
    <source>
        <dbReference type="ARBA" id="ARBA00023015"/>
    </source>
</evidence>
<dbReference type="InterPro" id="IPR000847">
    <property type="entry name" value="LysR_HTH_N"/>
</dbReference>
<dbReference type="Gene3D" id="3.40.190.290">
    <property type="match status" value="1"/>
</dbReference>
<accession>A0ABY2K1P8</accession>
<reference evidence="6 7" key="1">
    <citation type="submission" date="2019-03" db="EMBL/GenBank/DDBJ databases">
        <title>Reclassification of Micrococcus aloeverae and Micrococcus yunnanensis as later heterotypic synonyms of Micrococcus luteus.</title>
        <authorList>
            <person name="Huang C.-H."/>
        </authorList>
    </citation>
    <scope>NUCLEOTIDE SEQUENCE [LARGE SCALE GENOMIC DNA]</scope>
    <source>
        <strain evidence="6 7">BCRC 12151</strain>
    </source>
</reference>
<dbReference type="SUPFAM" id="SSF53850">
    <property type="entry name" value="Periplasmic binding protein-like II"/>
    <property type="match status" value="1"/>
</dbReference>
<dbReference type="PROSITE" id="PS50931">
    <property type="entry name" value="HTH_LYSR"/>
    <property type="match status" value="1"/>
</dbReference>
<dbReference type="SUPFAM" id="SSF46785">
    <property type="entry name" value="Winged helix' DNA-binding domain"/>
    <property type="match status" value="1"/>
</dbReference>
<sequence>MDPSLVSAFLRTVEAGTVSEAARQLGVVQPALSRQLQRLERQTGLSLFARGGPRLRLTHTGEAFVPVARRLLAEHRAAGQAVQMLAAGRLESVRFAAPGTTLVDVVIPFVATLSEDAPRAEVVETDLDDSLAQAVAHHDLVVMPSTPPDTVASLALVDAPVWAYVAPHHRWAGRGRISVDDLTGERLVVPSRSFKSRRVLDGALEVAGLTVPEVTEVNSGRVAQALVATGAGVAVVTEDPAFDLVPLHLAARGADLAVGLHAAWAPDHYGEATLRALAQQLQGWLRDRYRG</sequence>
<protein>
    <submittedName>
        <fullName evidence="6">LysR family transcriptional regulator</fullName>
    </submittedName>
</protein>
<comment type="similarity">
    <text evidence="1">Belongs to the LysR transcriptional regulatory family.</text>
</comment>
<keyword evidence="4" id="KW-0804">Transcription</keyword>
<dbReference type="Pfam" id="PF03466">
    <property type="entry name" value="LysR_substrate"/>
    <property type="match status" value="1"/>
</dbReference>
<gene>
    <name evidence="6" type="ORF">E4A49_02710</name>
</gene>